<dbReference type="PANTHER" id="PTHR21092">
    <property type="entry name" value="NICASTRIN"/>
    <property type="match status" value="1"/>
</dbReference>
<evidence type="ECO:0000256" key="6">
    <source>
        <dbReference type="ARBA" id="ARBA00022976"/>
    </source>
</evidence>
<evidence type="ECO:0000313" key="13">
    <source>
        <dbReference type="Proteomes" id="UP001162164"/>
    </source>
</evidence>
<evidence type="ECO:0000256" key="7">
    <source>
        <dbReference type="ARBA" id="ARBA00022989"/>
    </source>
</evidence>
<evidence type="ECO:0000256" key="4">
    <source>
        <dbReference type="ARBA" id="ARBA00022692"/>
    </source>
</evidence>
<keyword evidence="8" id="KW-0472">Membrane</keyword>
<feature type="signal peptide" evidence="10">
    <location>
        <begin position="1"/>
        <end position="22"/>
    </location>
</feature>
<keyword evidence="7" id="KW-1133">Transmembrane helix</keyword>
<evidence type="ECO:0000313" key="12">
    <source>
        <dbReference type="EMBL" id="KAJ8985191.1"/>
    </source>
</evidence>
<dbReference type="InterPro" id="IPR008710">
    <property type="entry name" value="Nicastrin"/>
</dbReference>
<keyword evidence="9" id="KW-0325">Glycoprotein</keyword>
<organism evidence="12 13">
    <name type="scientific">Molorchus minor</name>
    <dbReference type="NCBI Taxonomy" id="1323400"/>
    <lineage>
        <taxon>Eukaryota</taxon>
        <taxon>Metazoa</taxon>
        <taxon>Ecdysozoa</taxon>
        <taxon>Arthropoda</taxon>
        <taxon>Hexapoda</taxon>
        <taxon>Insecta</taxon>
        <taxon>Pterygota</taxon>
        <taxon>Neoptera</taxon>
        <taxon>Endopterygota</taxon>
        <taxon>Coleoptera</taxon>
        <taxon>Polyphaga</taxon>
        <taxon>Cucujiformia</taxon>
        <taxon>Chrysomeloidea</taxon>
        <taxon>Cerambycidae</taxon>
        <taxon>Lamiinae</taxon>
        <taxon>Monochamini</taxon>
        <taxon>Molorchus</taxon>
    </lineage>
</organism>
<proteinExistence type="inferred from homology"/>
<dbReference type="Pfam" id="PF18266">
    <property type="entry name" value="Ncstrn_small"/>
    <property type="match status" value="1"/>
</dbReference>
<keyword evidence="4" id="KW-0812">Transmembrane</keyword>
<evidence type="ECO:0000256" key="10">
    <source>
        <dbReference type="SAM" id="SignalP"/>
    </source>
</evidence>
<feature type="domain" description="Nicastrin small lobe" evidence="11">
    <location>
        <begin position="39"/>
        <end position="199"/>
    </location>
</feature>
<accession>A0ABQ9K3M6</accession>
<evidence type="ECO:0000256" key="8">
    <source>
        <dbReference type="ARBA" id="ARBA00023136"/>
    </source>
</evidence>
<dbReference type="InterPro" id="IPR041084">
    <property type="entry name" value="Ncstrn_small"/>
</dbReference>
<evidence type="ECO:0000256" key="9">
    <source>
        <dbReference type="ARBA" id="ARBA00023180"/>
    </source>
</evidence>
<protein>
    <recommendedName>
        <fullName evidence="3">Nicastrin</fullName>
    </recommendedName>
</protein>
<dbReference type="EMBL" id="JAPWTJ010000018">
    <property type="protein sequence ID" value="KAJ8985191.1"/>
    <property type="molecule type" value="Genomic_DNA"/>
</dbReference>
<comment type="similarity">
    <text evidence="2">Belongs to the nicastrin family.</text>
</comment>
<dbReference type="SUPFAM" id="SSF53187">
    <property type="entry name" value="Zn-dependent exopeptidases"/>
    <property type="match status" value="1"/>
</dbReference>
<gene>
    <name evidence="12" type="ORF">NQ317_018220</name>
</gene>
<dbReference type="Pfam" id="PF05450">
    <property type="entry name" value="Nicastrin"/>
    <property type="match status" value="1"/>
</dbReference>
<keyword evidence="6" id="KW-0914">Notch signaling pathway</keyword>
<evidence type="ECO:0000256" key="5">
    <source>
        <dbReference type="ARBA" id="ARBA00022729"/>
    </source>
</evidence>
<evidence type="ECO:0000256" key="2">
    <source>
        <dbReference type="ARBA" id="ARBA00007717"/>
    </source>
</evidence>
<dbReference type="PANTHER" id="PTHR21092:SF0">
    <property type="entry name" value="NICASTRIN"/>
    <property type="match status" value="1"/>
</dbReference>
<comment type="caution">
    <text evidence="12">The sequence shown here is derived from an EMBL/GenBank/DDBJ whole genome shotgun (WGS) entry which is preliminary data.</text>
</comment>
<feature type="chain" id="PRO_5045247032" description="Nicastrin" evidence="10">
    <location>
        <begin position="23"/>
        <end position="684"/>
    </location>
</feature>
<keyword evidence="13" id="KW-1185">Reference proteome</keyword>
<evidence type="ECO:0000256" key="3">
    <source>
        <dbReference type="ARBA" id="ARBA00015303"/>
    </source>
</evidence>
<reference evidence="12" key="1">
    <citation type="journal article" date="2023" name="Insect Mol. Biol.">
        <title>Genome sequencing provides insights into the evolution of gene families encoding plant cell wall-degrading enzymes in longhorned beetles.</title>
        <authorList>
            <person name="Shin N.R."/>
            <person name="Okamura Y."/>
            <person name="Kirsch R."/>
            <person name="Pauchet Y."/>
        </authorList>
    </citation>
    <scope>NUCLEOTIDE SEQUENCE</scope>
    <source>
        <strain evidence="12">MMC_N1</strain>
    </source>
</reference>
<evidence type="ECO:0000259" key="11">
    <source>
        <dbReference type="Pfam" id="PF18266"/>
    </source>
</evidence>
<evidence type="ECO:0000256" key="1">
    <source>
        <dbReference type="ARBA" id="ARBA00004479"/>
    </source>
</evidence>
<dbReference type="Proteomes" id="UP001162164">
    <property type="component" value="Unassembled WGS sequence"/>
</dbReference>
<keyword evidence="5 10" id="KW-0732">Signal</keyword>
<sequence>MAKIFHFQALVVLFYLFTFGYGQRTKDKMYEKIHGANGCYRRLNATHQIGGGSTGVVHYCETQGDLNYILKNGTAPPYIPVISTKLFTAETVEQIKGNGKVSGLIVYLEDKEKLDSFTHENQCPNPLTSVKDTCAKSSVWNPHGTGLLYADIPFPIFYVENQVEIVKIKDCFTKFNNFSYDSQDDRSLCSLELKSFMYATTNTPTCRRRSDLVTNLNPVKFCDPLGDSNVWATLFPLVRGKGNETVPIRDFKYIVIAARLDTTSMFEKTEGANNPITGLVTLLMTAKLLKDMTRQDESGEKNVLFMLFNGETYDYIGSQRMLYDMQQGDFPVKGLKNDNNILPVIRPDDISLFVELSQLGNSQGGNLYVHYYKNSAEITRFYEKLVQNQGAATLRNISQSLPPASVHSFLRNNSDFPGLIIADHEKSYTNPFYNSIYDNASNIAFIYYNATENNVSIPIGSIQQFVVNVSEMVAKSVYQELRNVTYTGTLDLQESASLADELLHCYLEDLNCKVHMATQKSRFPKAPDNFYVGVEHVSKFVTTLTALTLGWFTGDIEGKGDIDCTNVPKNYAFHYYNMSKSITDMNVTLCYKITMNTTEAVSPAFVIPGYDWSSGQYSTWTESTWAELGIRIFLKPSAAHEKMTIAIGSMTMIFFFRFRVLCKIEVSYTVYAAVTHRSTHRLLT</sequence>
<comment type="subcellular location">
    <subcellularLocation>
        <location evidence="1">Membrane</location>
        <topology evidence="1">Single-pass type I membrane protein</topology>
    </subcellularLocation>
</comment>
<dbReference type="Gene3D" id="3.40.630.10">
    <property type="entry name" value="Zn peptidases"/>
    <property type="match status" value="1"/>
</dbReference>
<name>A0ABQ9K3M6_9CUCU</name>